<dbReference type="GO" id="GO:0008721">
    <property type="term" value="F:D-serine ammonia-lyase activity"/>
    <property type="evidence" value="ECO:0007669"/>
    <property type="project" value="TreeGrafter"/>
</dbReference>
<dbReference type="Pfam" id="PF00291">
    <property type="entry name" value="PALP"/>
    <property type="match status" value="1"/>
</dbReference>
<feature type="domain" description="Tryptophan synthase beta chain-like PALP" evidence="4">
    <location>
        <begin position="25"/>
        <end position="310"/>
    </location>
</feature>
<keyword evidence="6" id="KW-1185">Reference proteome</keyword>
<comment type="caution">
    <text evidence="5">The sequence shown here is derived from an EMBL/GenBank/DDBJ whole genome shotgun (WGS) entry which is preliminary data.</text>
</comment>
<comment type="cofactor">
    <cofactor evidence="1">
        <name>pyridoxal 5'-phosphate</name>
        <dbReference type="ChEBI" id="CHEBI:597326"/>
    </cofactor>
</comment>
<comment type="similarity">
    <text evidence="2">Belongs to the serine/threonine dehydratase family.</text>
</comment>
<accession>A0A7C8MDQ8</accession>
<dbReference type="AlphaFoldDB" id="A0A7C8MDQ8"/>
<dbReference type="GO" id="GO:0030170">
    <property type="term" value="F:pyridoxal phosphate binding"/>
    <property type="evidence" value="ECO:0007669"/>
    <property type="project" value="TreeGrafter"/>
</dbReference>
<dbReference type="GO" id="GO:0000287">
    <property type="term" value="F:magnesium ion binding"/>
    <property type="evidence" value="ECO:0007669"/>
    <property type="project" value="TreeGrafter"/>
</dbReference>
<dbReference type="SUPFAM" id="SSF53686">
    <property type="entry name" value="Tryptophan synthase beta subunit-like PLP-dependent enzymes"/>
    <property type="match status" value="1"/>
</dbReference>
<dbReference type="PANTHER" id="PTHR43050:SF1">
    <property type="entry name" value="SERINE RACEMASE"/>
    <property type="match status" value="1"/>
</dbReference>
<evidence type="ECO:0000259" key="4">
    <source>
        <dbReference type="Pfam" id="PF00291"/>
    </source>
</evidence>
<dbReference type="Gene3D" id="3.40.50.1100">
    <property type="match status" value="2"/>
</dbReference>
<dbReference type="GO" id="GO:0018114">
    <property type="term" value="F:threonine racemase activity"/>
    <property type="evidence" value="ECO:0007669"/>
    <property type="project" value="TreeGrafter"/>
</dbReference>
<dbReference type="GO" id="GO:0003941">
    <property type="term" value="F:L-serine ammonia-lyase activity"/>
    <property type="evidence" value="ECO:0007669"/>
    <property type="project" value="TreeGrafter"/>
</dbReference>
<evidence type="ECO:0000313" key="6">
    <source>
        <dbReference type="Proteomes" id="UP000481861"/>
    </source>
</evidence>
<proteinExistence type="inferred from homology"/>
<gene>
    <name evidence="5" type="ORF">BDV95DRAFT_676755</name>
</gene>
<dbReference type="GO" id="GO:0030378">
    <property type="term" value="F:serine racemase activity"/>
    <property type="evidence" value="ECO:0007669"/>
    <property type="project" value="TreeGrafter"/>
</dbReference>
<evidence type="ECO:0000256" key="2">
    <source>
        <dbReference type="ARBA" id="ARBA00010869"/>
    </source>
</evidence>
<evidence type="ECO:0000313" key="5">
    <source>
        <dbReference type="EMBL" id="KAF2872763.1"/>
    </source>
</evidence>
<keyword evidence="3" id="KW-0663">Pyridoxal phosphate</keyword>
<evidence type="ECO:0000256" key="1">
    <source>
        <dbReference type="ARBA" id="ARBA00001933"/>
    </source>
</evidence>
<dbReference type="GO" id="GO:0005524">
    <property type="term" value="F:ATP binding"/>
    <property type="evidence" value="ECO:0007669"/>
    <property type="project" value="TreeGrafter"/>
</dbReference>
<dbReference type="InterPro" id="IPR036052">
    <property type="entry name" value="TrpB-like_PALP_sf"/>
</dbReference>
<sequence>MSFYALPSHAHIENARRLIAHKVLRTPIMTSDALSYTATSALQKHRSGAPRIQLFFKCENLQRAGSFKVRSAMHFVSRLSDDELRRGVVAYSTGNHALALAHAAHTTALTRTFPIPTYLAVPHDCPATKIAAAQPRCARRIHSATGAVFVPPPDHVDVVLGQATAVAEFLEQVQVAGPAGGGGGLHAVIVPSGGGGLLVGAAAACRGRGVRVFGAEPECGGPGLAGALERGARRVAVEVGERRTVADGLRTLTGEANWEHIRDRENVERVFTASEDEVRAALRAVVRALGFAVEPSAAVALAVVLSSEFHAGIAEMEGVVRVGVVLTGGNIGVDDLRGLVPGVAIRDIF</sequence>
<protein>
    <submittedName>
        <fullName evidence="5">Tryptophan synthase beta subunit-like PLP-dependent enzyme</fullName>
    </submittedName>
</protein>
<evidence type="ECO:0000256" key="3">
    <source>
        <dbReference type="ARBA" id="ARBA00022898"/>
    </source>
</evidence>
<dbReference type="OrthoDB" id="271064at2759"/>
<dbReference type="InterPro" id="IPR001926">
    <property type="entry name" value="TrpB-like_PALP"/>
</dbReference>
<dbReference type="PANTHER" id="PTHR43050">
    <property type="entry name" value="SERINE / THREONINE RACEMASE FAMILY MEMBER"/>
    <property type="match status" value="1"/>
</dbReference>
<dbReference type="Proteomes" id="UP000481861">
    <property type="component" value="Unassembled WGS sequence"/>
</dbReference>
<dbReference type="EMBL" id="JAADJZ010000009">
    <property type="protein sequence ID" value="KAF2872763.1"/>
    <property type="molecule type" value="Genomic_DNA"/>
</dbReference>
<organism evidence="5 6">
    <name type="scientific">Massariosphaeria phaeospora</name>
    <dbReference type="NCBI Taxonomy" id="100035"/>
    <lineage>
        <taxon>Eukaryota</taxon>
        <taxon>Fungi</taxon>
        <taxon>Dikarya</taxon>
        <taxon>Ascomycota</taxon>
        <taxon>Pezizomycotina</taxon>
        <taxon>Dothideomycetes</taxon>
        <taxon>Pleosporomycetidae</taxon>
        <taxon>Pleosporales</taxon>
        <taxon>Pleosporales incertae sedis</taxon>
        <taxon>Massariosphaeria</taxon>
    </lineage>
</organism>
<name>A0A7C8MDQ8_9PLEO</name>
<reference evidence="5 6" key="1">
    <citation type="submission" date="2020-01" db="EMBL/GenBank/DDBJ databases">
        <authorList>
            <consortium name="DOE Joint Genome Institute"/>
            <person name="Haridas S."/>
            <person name="Albert R."/>
            <person name="Binder M."/>
            <person name="Bloem J."/>
            <person name="Labutti K."/>
            <person name="Salamov A."/>
            <person name="Andreopoulos B."/>
            <person name="Baker S.E."/>
            <person name="Barry K."/>
            <person name="Bills G."/>
            <person name="Bluhm B.H."/>
            <person name="Cannon C."/>
            <person name="Castanera R."/>
            <person name="Culley D.E."/>
            <person name="Daum C."/>
            <person name="Ezra D."/>
            <person name="Gonzalez J.B."/>
            <person name="Henrissat B."/>
            <person name="Kuo A."/>
            <person name="Liang C."/>
            <person name="Lipzen A."/>
            <person name="Lutzoni F."/>
            <person name="Magnuson J."/>
            <person name="Mondo S."/>
            <person name="Nolan M."/>
            <person name="Ohm R."/>
            <person name="Pangilinan J."/>
            <person name="Park H.-J.H."/>
            <person name="Ramirez L."/>
            <person name="Alfaro M."/>
            <person name="Sun H."/>
            <person name="Tritt A."/>
            <person name="Yoshinaga Y."/>
            <person name="Zwiers L.-H.L."/>
            <person name="Turgeon B.G."/>
            <person name="Goodwin S.B."/>
            <person name="Spatafora J.W."/>
            <person name="Crous P.W."/>
            <person name="Grigoriev I.V."/>
        </authorList>
    </citation>
    <scope>NUCLEOTIDE SEQUENCE [LARGE SCALE GENOMIC DNA]</scope>
    <source>
        <strain evidence="5 6">CBS 611.86</strain>
    </source>
</reference>